<organism evidence="3 4">
    <name type="scientific">Candidatus Thiothrix singaporensis</name>
    <dbReference type="NCBI Taxonomy" id="2799669"/>
    <lineage>
        <taxon>Bacteria</taxon>
        <taxon>Pseudomonadati</taxon>
        <taxon>Pseudomonadota</taxon>
        <taxon>Gammaproteobacteria</taxon>
        <taxon>Thiotrichales</taxon>
        <taxon>Thiotrichaceae</taxon>
        <taxon>Thiothrix</taxon>
    </lineage>
</organism>
<protein>
    <recommendedName>
        <fullName evidence="2">YknX-like C-terminal permuted SH3-like domain-containing protein</fullName>
    </recommendedName>
</protein>
<evidence type="ECO:0000313" key="4">
    <source>
        <dbReference type="Proteomes" id="UP000510621"/>
    </source>
</evidence>
<keyword evidence="1" id="KW-0813">Transport</keyword>
<dbReference type="PANTHER" id="PTHR30469">
    <property type="entry name" value="MULTIDRUG RESISTANCE PROTEIN MDTA"/>
    <property type="match status" value="1"/>
</dbReference>
<dbReference type="KEGG" id="this:HZT40_03960"/>
<dbReference type="FunFam" id="2.40.420.20:FF:000006">
    <property type="entry name" value="RND family efflux transporter MFP subunit"/>
    <property type="match status" value="1"/>
</dbReference>
<dbReference type="EMBL" id="CP059265">
    <property type="protein sequence ID" value="QLQ30898.1"/>
    <property type="molecule type" value="Genomic_DNA"/>
</dbReference>
<evidence type="ECO:0000313" key="3">
    <source>
        <dbReference type="EMBL" id="QLQ30898.1"/>
    </source>
</evidence>
<gene>
    <name evidence="3" type="ORF">HZT40_03960</name>
</gene>
<keyword evidence="4" id="KW-1185">Reference proteome</keyword>
<sequence length="96" mass="9860">MFAEGEILTGASQALTVPQSSVILRDGKNYVFALGADSKVSQLTVQTGRRADGKVEVLDGLKPDAQVVVTGGAFLNDGDTVQVVSKPAASSLGDKP</sequence>
<dbReference type="AlphaFoldDB" id="A0A7L6APA3"/>
<dbReference type="PANTHER" id="PTHR30469:SF15">
    <property type="entry name" value="HLYD FAMILY OF SECRETION PROTEINS"/>
    <property type="match status" value="1"/>
</dbReference>
<dbReference type="Pfam" id="PF25989">
    <property type="entry name" value="YknX_C"/>
    <property type="match status" value="1"/>
</dbReference>
<evidence type="ECO:0000259" key="2">
    <source>
        <dbReference type="Pfam" id="PF25989"/>
    </source>
</evidence>
<dbReference type="GO" id="GO:1990281">
    <property type="term" value="C:efflux pump complex"/>
    <property type="evidence" value="ECO:0007669"/>
    <property type="project" value="TreeGrafter"/>
</dbReference>
<name>A0A7L6APA3_9GAMM</name>
<dbReference type="Gene3D" id="2.40.420.20">
    <property type="match status" value="1"/>
</dbReference>
<dbReference type="InterPro" id="IPR058637">
    <property type="entry name" value="YknX-like_C"/>
</dbReference>
<accession>A0A7L6APA3</accession>
<reference evidence="3" key="1">
    <citation type="submission" date="2020-06" db="EMBL/GenBank/DDBJ databases">
        <title>Analysis procedures for assessing recovery of high quality, complete, closed genomes from Nanopore long read metagenome sequencing.</title>
        <authorList>
            <person name="Bessarab I."/>
            <person name="Arumugam K."/>
            <person name="Haryono M."/>
            <person name="Liu X."/>
            <person name="Roy S."/>
            <person name="Zuniga-Montanez R.E."/>
            <person name="Qiu G."/>
            <person name="Drautz-Moses D.I."/>
            <person name="Law Y.Y."/>
            <person name="Wuertz S."/>
            <person name="Lauro F.M."/>
            <person name="Huson D.H."/>
            <person name="Williams R.B."/>
        </authorList>
    </citation>
    <scope>NUCLEOTIDE SEQUENCE [LARGE SCALE GENOMIC DNA]</scope>
    <source>
        <strain evidence="3">SSD2</strain>
    </source>
</reference>
<dbReference type="Proteomes" id="UP000510621">
    <property type="component" value="Chromosome"/>
</dbReference>
<evidence type="ECO:0000256" key="1">
    <source>
        <dbReference type="ARBA" id="ARBA00022448"/>
    </source>
</evidence>
<feature type="domain" description="YknX-like C-terminal permuted SH3-like" evidence="2">
    <location>
        <begin position="14"/>
        <end position="83"/>
    </location>
</feature>
<proteinExistence type="predicted"/>
<dbReference type="GO" id="GO:0015562">
    <property type="term" value="F:efflux transmembrane transporter activity"/>
    <property type="evidence" value="ECO:0007669"/>
    <property type="project" value="TreeGrafter"/>
</dbReference>